<comment type="caution">
    <text evidence="1">The sequence shown here is derived from an EMBL/GenBank/DDBJ whole genome shotgun (WGS) entry which is preliminary data.</text>
</comment>
<proteinExistence type="predicted"/>
<sequence length="75" mass="8171">MEAYQTAFEEVLHGEAPAPSVVIGIADNESGEHEKEIYGQIAVIEIFYHGVAGKSITFEYMIPHNDEGGYATKAV</sequence>
<gene>
    <name evidence="1" type="ORF">EV202_12924</name>
</gene>
<name>A0A4R2LMW5_9BACE</name>
<reference evidence="1 2" key="1">
    <citation type="submission" date="2019-03" db="EMBL/GenBank/DDBJ databases">
        <title>Genomic Encyclopedia of Type Strains, Phase IV (KMG-IV): sequencing the most valuable type-strain genomes for metagenomic binning, comparative biology and taxonomic classification.</title>
        <authorList>
            <person name="Goeker M."/>
        </authorList>
    </citation>
    <scope>NUCLEOTIDE SEQUENCE [LARGE SCALE GENOMIC DNA]</scope>
    <source>
        <strain evidence="1 2">DSM 23917</strain>
    </source>
</reference>
<accession>A0A4R2LMW5</accession>
<organism evidence="1 2">
    <name type="scientific">Prevotella heparinolytica</name>
    <dbReference type="NCBI Taxonomy" id="28113"/>
    <lineage>
        <taxon>Bacteria</taxon>
        <taxon>Pseudomonadati</taxon>
        <taxon>Bacteroidota</taxon>
        <taxon>Bacteroidia</taxon>
        <taxon>Bacteroidales</taxon>
        <taxon>Bacteroidaceae</taxon>
        <taxon>Bacteroides</taxon>
    </lineage>
</organism>
<evidence type="ECO:0000313" key="1">
    <source>
        <dbReference type="EMBL" id="TCO87885.1"/>
    </source>
</evidence>
<evidence type="ECO:0000313" key="2">
    <source>
        <dbReference type="Proteomes" id="UP000295600"/>
    </source>
</evidence>
<dbReference type="EMBL" id="SLXB01000029">
    <property type="protein sequence ID" value="TCO87885.1"/>
    <property type="molecule type" value="Genomic_DNA"/>
</dbReference>
<dbReference type="Proteomes" id="UP000295600">
    <property type="component" value="Unassembled WGS sequence"/>
</dbReference>
<dbReference type="AlphaFoldDB" id="A0A4R2LMW5"/>
<protein>
    <submittedName>
        <fullName evidence="1">Uncharacterized protein</fullName>
    </submittedName>
</protein>